<keyword evidence="3" id="KW-0378">Hydrolase</keyword>
<evidence type="ECO:0000256" key="3">
    <source>
        <dbReference type="ARBA" id="ARBA00022801"/>
    </source>
</evidence>
<dbReference type="Pfam" id="PF00089">
    <property type="entry name" value="Trypsin"/>
    <property type="match status" value="1"/>
</dbReference>
<evidence type="ECO:0000313" key="9">
    <source>
        <dbReference type="Proteomes" id="UP001168821"/>
    </source>
</evidence>
<dbReference type="InterPro" id="IPR050430">
    <property type="entry name" value="Peptidase_S1"/>
</dbReference>
<dbReference type="InterPro" id="IPR009003">
    <property type="entry name" value="Peptidase_S1_PA"/>
</dbReference>
<dbReference type="InterPro" id="IPR043504">
    <property type="entry name" value="Peptidase_S1_PA_chymotrypsin"/>
</dbReference>
<dbReference type="Proteomes" id="UP001168821">
    <property type="component" value="Unassembled WGS sequence"/>
</dbReference>
<evidence type="ECO:0000256" key="2">
    <source>
        <dbReference type="ARBA" id="ARBA00022670"/>
    </source>
</evidence>
<dbReference type="PANTHER" id="PTHR24276:SF96">
    <property type="entry name" value="PEPTIDASE S1 DOMAIN-CONTAINING PROTEIN"/>
    <property type="match status" value="1"/>
</dbReference>
<sequence>MHYTPILVLIIASTIQGVPSNKRDFYDTIASPGQFPFVVSIDDPVDASSDIPQPAHDCPGVIINNNWVLTAARCFSYLKFNRTVNVGTNVLHSGGTRYNMIDYFQHDNYTITSTKNNIALIRIDGQFEFNELVQPIEYGDFEENSACVEIGWEYLSNFEFLEDLRFINLTVIGYEKCKEIAGDILGDEDLGPEQMCSLRPEGGESCRGNAGGPLVCDGKLVGIGSFALPPCEEGSPNVYERPMAYIDWIERIIREN</sequence>
<evidence type="ECO:0000256" key="5">
    <source>
        <dbReference type="ARBA" id="ARBA00023157"/>
    </source>
</evidence>
<dbReference type="GO" id="GO:0004252">
    <property type="term" value="F:serine-type endopeptidase activity"/>
    <property type="evidence" value="ECO:0007669"/>
    <property type="project" value="InterPro"/>
</dbReference>
<dbReference type="EMBL" id="JALNTZ010000005">
    <property type="protein sequence ID" value="KAJ3652783.1"/>
    <property type="molecule type" value="Genomic_DNA"/>
</dbReference>
<dbReference type="SUPFAM" id="SSF50494">
    <property type="entry name" value="Trypsin-like serine proteases"/>
    <property type="match status" value="1"/>
</dbReference>
<protein>
    <recommendedName>
        <fullName evidence="7">Peptidase S1 domain-containing protein</fullName>
    </recommendedName>
</protein>
<evidence type="ECO:0000256" key="4">
    <source>
        <dbReference type="ARBA" id="ARBA00022825"/>
    </source>
</evidence>
<reference evidence="8" key="1">
    <citation type="journal article" date="2023" name="G3 (Bethesda)">
        <title>Whole genome assemblies of Zophobas morio and Tenebrio molitor.</title>
        <authorList>
            <person name="Kaur S."/>
            <person name="Stinson S.A."/>
            <person name="diCenzo G.C."/>
        </authorList>
    </citation>
    <scope>NUCLEOTIDE SEQUENCE</scope>
    <source>
        <strain evidence="8">QUZm001</strain>
    </source>
</reference>
<name>A0AA38I7X4_9CUCU</name>
<keyword evidence="4" id="KW-0720">Serine protease</keyword>
<evidence type="ECO:0000313" key="8">
    <source>
        <dbReference type="EMBL" id="KAJ3652783.1"/>
    </source>
</evidence>
<dbReference type="CDD" id="cd00190">
    <property type="entry name" value="Tryp_SPc"/>
    <property type="match status" value="1"/>
</dbReference>
<dbReference type="InterPro" id="IPR001314">
    <property type="entry name" value="Peptidase_S1A"/>
</dbReference>
<accession>A0AA38I7X4</accession>
<feature type="signal peptide" evidence="6">
    <location>
        <begin position="1"/>
        <end position="20"/>
    </location>
</feature>
<dbReference type="PRINTS" id="PR00722">
    <property type="entry name" value="CHYMOTRYPSIN"/>
</dbReference>
<dbReference type="SMART" id="SM00020">
    <property type="entry name" value="Tryp_SPc"/>
    <property type="match status" value="1"/>
</dbReference>
<keyword evidence="2" id="KW-0645">Protease</keyword>
<feature type="chain" id="PRO_5041266472" description="Peptidase S1 domain-containing protein" evidence="6">
    <location>
        <begin position="21"/>
        <end position="256"/>
    </location>
</feature>
<dbReference type="PROSITE" id="PS50240">
    <property type="entry name" value="TRYPSIN_DOM"/>
    <property type="match status" value="1"/>
</dbReference>
<dbReference type="FunFam" id="2.40.10.10:FF:000068">
    <property type="entry name" value="transmembrane protease serine 2"/>
    <property type="match status" value="1"/>
</dbReference>
<keyword evidence="6" id="KW-0732">Signal</keyword>
<evidence type="ECO:0000256" key="6">
    <source>
        <dbReference type="SAM" id="SignalP"/>
    </source>
</evidence>
<dbReference type="PANTHER" id="PTHR24276">
    <property type="entry name" value="POLYSERASE-RELATED"/>
    <property type="match status" value="1"/>
</dbReference>
<gene>
    <name evidence="8" type="ORF">Zmor_018716</name>
</gene>
<organism evidence="8 9">
    <name type="scientific">Zophobas morio</name>
    <dbReference type="NCBI Taxonomy" id="2755281"/>
    <lineage>
        <taxon>Eukaryota</taxon>
        <taxon>Metazoa</taxon>
        <taxon>Ecdysozoa</taxon>
        <taxon>Arthropoda</taxon>
        <taxon>Hexapoda</taxon>
        <taxon>Insecta</taxon>
        <taxon>Pterygota</taxon>
        <taxon>Neoptera</taxon>
        <taxon>Endopterygota</taxon>
        <taxon>Coleoptera</taxon>
        <taxon>Polyphaga</taxon>
        <taxon>Cucujiformia</taxon>
        <taxon>Tenebrionidae</taxon>
        <taxon>Zophobas</taxon>
    </lineage>
</organism>
<comment type="similarity">
    <text evidence="1">Belongs to the peptidase S1 family.</text>
</comment>
<dbReference type="GO" id="GO:0006508">
    <property type="term" value="P:proteolysis"/>
    <property type="evidence" value="ECO:0007669"/>
    <property type="project" value="UniProtKB-KW"/>
</dbReference>
<dbReference type="AlphaFoldDB" id="A0AA38I7X4"/>
<comment type="caution">
    <text evidence="8">The sequence shown here is derived from an EMBL/GenBank/DDBJ whole genome shotgun (WGS) entry which is preliminary data.</text>
</comment>
<dbReference type="Gene3D" id="2.40.10.10">
    <property type="entry name" value="Trypsin-like serine proteases"/>
    <property type="match status" value="2"/>
</dbReference>
<keyword evidence="9" id="KW-1185">Reference proteome</keyword>
<dbReference type="InterPro" id="IPR001254">
    <property type="entry name" value="Trypsin_dom"/>
</dbReference>
<feature type="domain" description="Peptidase S1" evidence="7">
    <location>
        <begin position="10"/>
        <end position="254"/>
    </location>
</feature>
<evidence type="ECO:0000259" key="7">
    <source>
        <dbReference type="PROSITE" id="PS50240"/>
    </source>
</evidence>
<evidence type="ECO:0000256" key="1">
    <source>
        <dbReference type="ARBA" id="ARBA00007664"/>
    </source>
</evidence>
<keyword evidence="5" id="KW-1015">Disulfide bond</keyword>
<proteinExistence type="inferred from homology"/>